<dbReference type="GO" id="GO:0045454">
    <property type="term" value="P:cell redox homeostasis"/>
    <property type="evidence" value="ECO:0007669"/>
    <property type="project" value="InterPro"/>
</dbReference>
<evidence type="ECO:0000256" key="1">
    <source>
        <dbReference type="ARBA" id="ARBA00004651"/>
    </source>
</evidence>
<dbReference type="STRING" id="655353.SAMN04488056_102138"/>
<feature type="domain" description="ABC transporter" evidence="9">
    <location>
        <begin position="344"/>
        <end position="554"/>
    </location>
</feature>
<dbReference type="InterPro" id="IPR017871">
    <property type="entry name" value="ABC_transporter-like_CS"/>
</dbReference>
<keyword evidence="4" id="KW-0547">Nucleotide-binding</keyword>
<comment type="subcellular location">
    <subcellularLocation>
        <location evidence="1">Cell membrane</location>
        <topology evidence="1">Multi-pass membrane protein</topology>
    </subcellularLocation>
</comment>
<dbReference type="PROSITE" id="PS50929">
    <property type="entry name" value="ABC_TM1F"/>
    <property type="match status" value="1"/>
</dbReference>
<comment type="similarity">
    <text evidence="2">Belongs to the ABC transporter superfamily.</text>
</comment>
<dbReference type="Pfam" id="PF00664">
    <property type="entry name" value="ABC_membrane"/>
    <property type="match status" value="1"/>
</dbReference>
<evidence type="ECO:0000256" key="6">
    <source>
        <dbReference type="ARBA" id="ARBA00022989"/>
    </source>
</evidence>
<dbReference type="EMBL" id="FOVR01000002">
    <property type="protein sequence ID" value="SFN82795.1"/>
    <property type="molecule type" value="Genomic_DNA"/>
</dbReference>
<evidence type="ECO:0000256" key="2">
    <source>
        <dbReference type="ARBA" id="ARBA00005417"/>
    </source>
</evidence>
<reference evidence="11 12" key="1">
    <citation type="submission" date="2016-10" db="EMBL/GenBank/DDBJ databases">
        <authorList>
            <person name="de Groot N.N."/>
        </authorList>
    </citation>
    <scope>NUCLEOTIDE SEQUENCE [LARGE SCALE GENOMIC DNA]</scope>
    <source>
        <strain evidence="11 12">CGMCC 1.9157</strain>
    </source>
</reference>
<dbReference type="InterPro" id="IPR003593">
    <property type="entry name" value="AAA+_ATPase"/>
</dbReference>
<dbReference type="RefSeq" id="WP_175527913.1">
    <property type="nucleotide sequence ID" value="NZ_FOVR01000002.1"/>
</dbReference>
<dbReference type="Pfam" id="PF00005">
    <property type="entry name" value="ABC_tran"/>
    <property type="match status" value="1"/>
</dbReference>
<keyword evidence="7 8" id="KW-0472">Membrane</keyword>
<organism evidence="11 12">
    <name type="scientific">Cohaesibacter marisflavi</name>
    <dbReference type="NCBI Taxonomy" id="655353"/>
    <lineage>
        <taxon>Bacteria</taxon>
        <taxon>Pseudomonadati</taxon>
        <taxon>Pseudomonadota</taxon>
        <taxon>Alphaproteobacteria</taxon>
        <taxon>Hyphomicrobiales</taxon>
        <taxon>Cohaesibacteraceae</taxon>
    </lineage>
</organism>
<name>A0A1I5C700_9HYPH</name>
<dbReference type="Proteomes" id="UP000199236">
    <property type="component" value="Unassembled WGS sequence"/>
</dbReference>
<dbReference type="InterPro" id="IPR036640">
    <property type="entry name" value="ABC1_TM_sf"/>
</dbReference>
<dbReference type="InterPro" id="IPR003439">
    <property type="entry name" value="ABC_transporter-like_ATP-bd"/>
</dbReference>
<feature type="transmembrane region" description="Helical" evidence="8">
    <location>
        <begin position="278"/>
        <end position="304"/>
    </location>
</feature>
<evidence type="ECO:0000313" key="12">
    <source>
        <dbReference type="Proteomes" id="UP000199236"/>
    </source>
</evidence>
<evidence type="ECO:0000259" key="10">
    <source>
        <dbReference type="PROSITE" id="PS50929"/>
    </source>
</evidence>
<dbReference type="InterPro" id="IPR014223">
    <property type="entry name" value="ABC_CydC/D"/>
</dbReference>
<keyword evidence="3 8" id="KW-0812">Transmembrane</keyword>
<dbReference type="NCBIfam" id="TIGR02868">
    <property type="entry name" value="CydC"/>
    <property type="match status" value="1"/>
</dbReference>
<dbReference type="InterPro" id="IPR027417">
    <property type="entry name" value="P-loop_NTPase"/>
</dbReference>
<evidence type="ECO:0000256" key="5">
    <source>
        <dbReference type="ARBA" id="ARBA00022840"/>
    </source>
</evidence>
<sequence length="554" mass="60075">MAEFKKLLGLMRPWTGWIILGVFLSLITALANVILMSISGWFIAAMALAGLAGVTMNYFTPAAIIRAMAITRTVGRYAERLVTHEATLRLVAEMRRWFYDRMEPLAPAGLQGMKSGDVFSRIGADITTLENFYLRVLVPSLVALIAVPIFCFFAGYFSAGLALSLIVLYFLGGILTPWLIHHFGRKAASDQVLKSAQMRSTLVEGQQALREMLVYGRDDDYRQTVEAQSSGLCTSQLRLAKLQAASQSALTLAASLAMFAALWFIIPKVSDGSFEGPILPMLMLFAMASFEVIVPLPVAIRAFIETQVAAKRLFGLTDQEPKGISAWSEEAIDIKPTATPSLELKAVSLAYEEGAPSAFDQLSLSVAPGERVAIVGPSGIGKSSIINALVGFWPLSGGEILIDGQPYSRFSAESLRAHFAVAPQKPHLFNSTLKGNLLVANPDASDTMLNKVLDQVQLSDYVAAQEEGLDSFVGEAGGTLSGGQIRRLSIARALLSPAPILVLDEPGEGLDPQMEREILNRILDDETDRTILLITHNSAALERMDKQLVLSERA</sequence>
<dbReference type="AlphaFoldDB" id="A0A1I5C700"/>
<dbReference type="InterPro" id="IPR039421">
    <property type="entry name" value="Type_1_exporter"/>
</dbReference>
<dbReference type="SUPFAM" id="SSF90123">
    <property type="entry name" value="ABC transporter transmembrane region"/>
    <property type="match status" value="1"/>
</dbReference>
<dbReference type="PANTHER" id="PTHR24221:SF653">
    <property type="entry name" value="TRANSPORT ATP-BINDING PROTEIN CYDC"/>
    <property type="match status" value="1"/>
</dbReference>
<dbReference type="GO" id="GO:0005524">
    <property type="term" value="F:ATP binding"/>
    <property type="evidence" value="ECO:0007669"/>
    <property type="project" value="UniProtKB-KW"/>
</dbReference>
<proteinExistence type="inferred from homology"/>
<feature type="transmembrane region" description="Helical" evidence="8">
    <location>
        <begin position="132"/>
        <end position="155"/>
    </location>
</feature>
<evidence type="ECO:0000256" key="7">
    <source>
        <dbReference type="ARBA" id="ARBA00023136"/>
    </source>
</evidence>
<dbReference type="GO" id="GO:0034040">
    <property type="term" value="F:ATPase-coupled lipid transmembrane transporter activity"/>
    <property type="evidence" value="ECO:0007669"/>
    <property type="project" value="TreeGrafter"/>
</dbReference>
<dbReference type="Gene3D" id="3.40.50.300">
    <property type="entry name" value="P-loop containing nucleotide triphosphate hydrolases"/>
    <property type="match status" value="1"/>
</dbReference>
<dbReference type="PROSITE" id="PS00211">
    <property type="entry name" value="ABC_TRANSPORTER_1"/>
    <property type="match status" value="1"/>
</dbReference>
<dbReference type="SUPFAM" id="SSF52540">
    <property type="entry name" value="P-loop containing nucleoside triphosphate hydrolases"/>
    <property type="match status" value="1"/>
</dbReference>
<dbReference type="GO" id="GO:0005886">
    <property type="term" value="C:plasma membrane"/>
    <property type="evidence" value="ECO:0007669"/>
    <property type="project" value="UniProtKB-SubCell"/>
</dbReference>
<dbReference type="GO" id="GO:0034775">
    <property type="term" value="P:glutathione transmembrane transport"/>
    <property type="evidence" value="ECO:0007669"/>
    <property type="project" value="InterPro"/>
</dbReference>
<dbReference type="PROSITE" id="PS50893">
    <property type="entry name" value="ABC_TRANSPORTER_2"/>
    <property type="match status" value="1"/>
</dbReference>
<dbReference type="PANTHER" id="PTHR24221">
    <property type="entry name" value="ATP-BINDING CASSETTE SUB-FAMILY B"/>
    <property type="match status" value="1"/>
</dbReference>
<evidence type="ECO:0000256" key="3">
    <source>
        <dbReference type="ARBA" id="ARBA00022692"/>
    </source>
</evidence>
<feature type="transmembrane region" description="Helical" evidence="8">
    <location>
        <begin position="41"/>
        <end position="59"/>
    </location>
</feature>
<feature type="transmembrane region" description="Helical" evidence="8">
    <location>
        <begin position="248"/>
        <end position="266"/>
    </location>
</feature>
<keyword evidence="12" id="KW-1185">Reference proteome</keyword>
<accession>A0A1I5C700</accession>
<dbReference type="SMART" id="SM00382">
    <property type="entry name" value="AAA"/>
    <property type="match status" value="1"/>
</dbReference>
<dbReference type="GO" id="GO:0140359">
    <property type="term" value="F:ABC-type transporter activity"/>
    <property type="evidence" value="ECO:0007669"/>
    <property type="project" value="InterPro"/>
</dbReference>
<evidence type="ECO:0000256" key="4">
    <source>
        <dbReference type="ARBA" id="ARBA00022741"/>
    </source>
</evidence>
<dbReference type="CDD" id="cd18585">
    <property type="entry name" value="ABC_6TM_CydC"/>
    <property type="match status" value="1"/>
</dbReference>
<dbReference type="InterPro" id="IPR011527">
    <property type="entry name" value="ABC1_TM_dom"/>
</dbReference>
<feature type="transmembrane region" description="Helical" evidence="8">
    <location>
        <begin position="161"/>
        <end position="180"/>
    </location>
</feature>
<evidence type="ECO:0000313" key="11">
    <source>
        <dbReference type="EMBL" id="SFN82795.1"/>
    </source>
</evidence>
<keyword evidence="6 8" id="KW-1133">Transmembrane helix</keyword>
<dbReference type="Gene3D" id="1.20.1560.10">
    <property type="entry name" value="ABC transporter type 1, transmembrane domain"/>
    <property type="match status" value="1"/>
</dbReference>
<dbReference type="GO" id="GO:0016887">
    <property type="term" value="F:ATP hydrolysis activity"/>
    <property type="evidence" value="ECO:0007669"/>
    <property type="project" value="InterPro"/>
</dbReference>
<protein>
    <submittedName>
        <fullName evidence="11">ATP-binding cassette, subfamily C, CydC</fullName>
    </submittedName>
</protein>
<evidence type="ECO:0000256" key="8">
    <source>
        <dbReference type="SAM" id="Phobius"/>
    </source>
</evidence>
<keyword evidence="5 11" id="KW-0067">ATP-binding</keyword>
<feature type="transmembrane region" description="Helical" evidence="8">
    <location>
        <begin position="14"/>
        <end position="35"/>
    </location>
</feature>
<evidence type="ECO:0000259" key="9">
    <source>
        <dbReference type="PROSITE" id="PS50893"/>
    </source>
</evidence>
<gene>
    <name evidence="11" type="ORF">SAMN04488056_102138</name>
</gene>
<feature type="domain" description="ABC transmembrane type-1" evidence="10">
    <location>
        <begin position="19"/>
        <end position="305"/>
    </location>
</feature>
<dbReference type="CDD" id="cd03228">
    <property type="entry name" value="ABCC_MRP_Like"/>
    <property type="match status" value="1"/>
</dbReference>